<keyword evidence="5 6" id="KW-0560">Oxidoreductase</keyword>
<dbReference type="InterPro" id="IPR013786">
    <property type="entry name" value="AcylCoA_DH/ox_N"/>
</dbReference>
<dbReference type="Gene3D" id="1.10.540.10">
    <property type="entry name" value="Acyl-CoA dehydrogenase/oxidase, N-terminal domain"/>
    <property type="match status" value="1"/>
</dbReference>
<dbReference type="SUPFAM" id="SSF56645">
    <property type="entry name" value="Acyl-CoA dehydrogenase NM domain-like"/>
    <property type="match status" value="1"/>
</dbReference>
<dbReference type="Proteomes" id="UP001058860">
    <property type="component" value="Chromosome"/>
</dbReference>
<name>A0ABY5PIS4_9ACTN</name>
<dbReference type="InterPro" id="IPR046373">
    <property type="entry name" value="Acyl-CoA_Oxase/DH_mid-dom_sf"/>
</dbReference>
<dbReference type="Gene3D" id="2.40.110.10">
    <property type="entry name" value="Butyryl-CoA Dehydrogenase, subunit A, domain 2"/>
    <property type="match status" value="1"/>
</dbReference>
<evidence type="ECO:0000256" key="4">
    <source>
        <dbReference type="ARBA" id="ARBA00022827"/>
    </source>
</evidence>
<dbReference type="PANTHER" id="PTHR48083:SF1">
    <property type="entry name" value="DEHYDROGENASE, PUTATIVE (AFU_ORTHOLOGUE AFUA_7G06510)-RELATED"/>
    <property type="match status" value="1"/>
</dbReference>
<evidence type="ECO:0000313" key="11">
    <source>
        <dbReference type="Proteomes" id="UP001058860"/>
    </source>
</evidence>
<feature type="domain" description="Acyl-CoA dehydrogenase/oxidase N-terminal" evidence="9">
    <location>
        <begin position="16"/>
        <end position="126"/>
    </location>
</feature>
<sequence length="394" mass="42152">MSATTDTTISLPLVPSDEELAIRTAVRDIVEGFGADYARRCYEAGEPPSAMWKALAEQGFVGINVPEEWGGGGLGMWGLQLVGEELAAAGGATLMLVVSSAMSGSILPRHGTDAQKERWLRGVAAGTTKLAFAITEPDAGTNSHNLRTELRRDGDRYLLRGQKTYISGVEDAEGILVVSRLRHDDGTLGKPTLAIIDVDGPGFSRDEIPMPYLGPDKQWTLYFDDVVVEADRLLGGEEAGLGVLFDALNPERIIAAALANGMARRAIDQATKYANEREVWGQPIGAHQSVAHPLAEAKVEMEMTRLMTQKAAVLFDAGSPLAGEASNMAKYAAAKAAVHAVDAGIQAHGGNGFALEYGMSDMWWPARLMRTAPVSEQMVLNHVAQHSLGLPKSY</sequence>
<dbReference type="Gene3D" id="1.20.140.10">
    <property type="entry name" value="Butyryl-CoA Dehydrogenase, subunit A, domain 3"/>
    <property type="match status" value="1"/>
</dbReference>
<feature type="domain" description="Acyl-CoA oxidase/dehydrogenase middle" evidence="8">
    <location>
        <begin position="131"/>
        <end position="226"/>
    </location>
</feature>
<evidence type="ECO:0000313" key="10">
    <source>
        <dbReference type="EMBL" id="UUY04252.1"/>
    </source>
</evidence>
<evidence type="ECO:0000256" key="6">
    <source>
        <dbReference type="RuleBase" id="RU362125"/>
    </source>
</evidence>
<evidence type="ECO:0000256" key="1">
    <source>
        <dbReference type="ARBA" id="ARBA00001974"/>
    </source>
</evidence>
<proteinExistence type="inferred from homology"/>
<dbReference type="PANTHER" id="PTHR48083">
    <property type="entry name" value="MEDIUM-CHAIN SPECIFIC ACYL-COA DEHYDROGENASE, MITOCHONDRIAL-RELATED"/>
    <property type="match status" value="1"/>
</dbReference>
<comment type="cofactor">
    <cofactor evidence="1 6">
        <name>FAD</name>
        <dbReference type="ChEBI" id="CHEBI:57692"/>
    </cofactor>
</comment>
<protein>
    <submittedName>
        <fullName evidence="10">Acyl-CoA/acyl-ACP dehydrogenase</fullName>
    </submittedName>
</protein>
<feature type="domain" description="Acyl-CoA dehydrogenase/oxidase C-terminal" evidence="7">
    <location>
        <begin position="239"/>
        <end position="386"/>
    </location>
</feature>
<gene>
    <name evidence="10" type="ORF">LRS13_01605</name>
</gene>
<dbReference type="InterPro" id="IPR037069">
    <property type="entry name" value="AcylCoA_DH/ox_N_sf"/>
</dbReference>
<dbReference type="InterPro" id="IPR050741">
    <property type="entry name" value="Acyl-CoA_dehydrogenase"/>
</dbReference>
<evidence type="ECO:0000259" key="8">
    <source>
        <dbReference type="Pfam" id="PF02770"/>
    </source>
</evidence>
<dbReference type="InterPro" id="IPR036250">
    <property type="entry name" value="AcylCo_DH-like_C"/>
</dbReference>
<dbReference type="InterPro" id="IPR006091">
    <property type="entry name" value="Acyl-CoA_Oxase/DH_mid-dom"/>
</dbReference>
<keyword evidence="11" id="KW-1185">Reference proteome</keyword>
<reference evidence="11" key="1">
    <citation type="submission" date="2021-11" db="EMBL/GenBank/DDBJ databases">
        <title>Cultivation dependent microbiological survey of springs from the worlds oldest radium mine currently devoted to the extraction of radon-saturated water.</title>
        <authorList>
            <person name="Kapinusova G."/>
            <person name="Smrhova T."/>
            <person name="Strejcek M."/>
            <person name="Suman J."/>
            <person name="Jani K."/>
            <person name="Pajer P."/>
            <person name="Uhlik O."/>
        </authorList>
    </citation>
    <scope>NUCLEOTIDE SEQUENCE [LARGE SCALE GENOMIC DNA]</scope>
    <source>
        <strain evidence="11">J379</strain>
    </source>
</reference>
<dbReference type="Pfam" id="PF00441">
    <property type="entry name" value="Acyl-CoA_dh_1"/>
    <property type="match status" value="1"/>
</dbReference>
<evidence type="ECO:0000256" key="3">
    <source>
        <dbReference type="ARBA" id="ARBA00022630"/>
    </source>
</evidence>
<dbReference type="SUPFAM" id="SSF47203">
    <property type="entry name" value="Acyl-CoA dehydrogenase C-terminal domain-like"/>
    <property type="match status" value="1"/>
</dbReference>
<dbReference type="Pfam" id="PF02771">
    <property type="entry name" value="Acyl-CoA_dh_N"/>
    <property type="match status" value="1"/>
</dbReference>
<evidence type="ECO:0000256" key="5">
    <source>
        <dbReference type="ARBA" id="ARBA00023002"/>
    </source>
</evidence>
<accession>A0ABY5PIS4</accession>
<dbReference type="PIRSF" id="PIRSF016578">
    <property type="entry name" value="HsaA"/>
    <property type="match status" value="1"/>
</dbReference>
<evidence type="ECO:0000256" key="2">
    <source>
        <dbReference type="ARBA" id="ARBA00009347"/>
    </source>
</evidence>
<keyword evidence="4 6" id="KW-0274">FAD</keyword>
<comment type="similarity">
    <text evidence="2 6">Belongs to the acyl-CoA dehydrogenase family.</text>
</comment>
<dbReference type="CDD" id="cd00567">
    <property type="entry name" value="ACAD"/>
    <property type="match status" value="1"/>
</dbReference>
<dbReference type="Pfam" id="PF02770">
    <property type="entry name" value="Acyl-CoA_dh_M"/>
    <property type="match status" value="1"/>
</dbReference>
<organism evidence="10 11">
    <name type="scientific">Svornostia abyssi</name>
    <dbReference type="NCBI Taxonomy" id="2898438"/>
    <lineage>
        <taxon>Bacteria</taxon>
        <taxon>Bacillati</taxon>
        <taxon>Actinomycetota</taxon>
        <taxon>Thermoleophilia</taxon>
        <taxon>Solirubrobacterales</taxon>
        <taxon>Baekduiaceae</taxon>
        <taxon>Svornostia</taxon>
    </lineage>
</organism>
<evidence type="ECO:0000259" key="9">
    <source>
        <dbReference type="Pfam" id="PF02771"/>
    </source>
</evidence>
<evidence type="ECO:0000259" key="7">
    <source>
        <dbReference type="Pfam" id="PF00441"/>
    </source>
</evidence>
<keyword evidence="3 6" id="KW-0285">Flavoprotein</keyword>
<dbReference type="InterPro" id="IPR009075">
    <property type="entry name" value="AcylCo_DH/oxidase_C"/>
</dbReference>
<dbReference type="EMBL" id="CP088295">
    <property type="protein sequence ID" value="UUY04252.1"/>
    <property type="molecule type" value="Genomic_DNA"/>
</dbReference>
<dbReference type="InterPro" id="IPR009100">
    <property type="entry name" value="AcylCoA_DH/oxidase_NM_dom_sf"/>
</dbReference>